<protein>
    <submittedName>
        <fullName evidence="3">Tellurium resistance protein TerZ</fullName>
    </submittedName>
</protein>
<dbReference type="Pfam" id="PF02342">
    <property type="entry name" value="TerD"/>
    <property type="match status" value="1"/>
</dbReference>
<dbReference type="PANTHER" id="PTHR32097">
    <property type="entry name" value="CAMP-BINDING PROTEIN 1-RELATED"/>
    <property type="match status" value="1"/>
</dbReference>
<evidence type="ECO:0000256" key="1">
    <source>
        <dbReference type="ARBA" id="ARBA00022686"/>
    </source>
</evidence>
<dbReference type="InterPro" id="IPR003325">
    <property type="entry name" value="TerD"/>
</dbReference>
<dbReference type="Proteomes" id="UP000036426">
    <property type="component" value="Unassembled WGS sequence"/>
</dbReference>
<dbReference type="CDD" id="cd06974">
    <property type="entry name" value="TerD_like"/>
    <property type="match status" value="1"/>
</dbReference>
<evidence type="ECO:0000259" key="2">
    <source>
        <dbReference type="Pfam" id="PF02342"/>
    </source>
</evidence>
<organism evidence="3 4">
    <name type="scientific">Photobacterium aphoticum</name>
    <dbReference type="NCBI Taxonomy" id="754436"/>
    <lineage>
        <taxon>Bacteria</taxon>
        <taxon>Pseudomonadati</taxon>
        <taxon>Pseudomonadota</taxon>
        <taxon>Gammaproteobacteria</taxon>
        <taxon>Vibrionales</taxon>
        <taxon>Vibrionaceae</taxon>
        <taxon>Photobacterium</taxon>
    </lineage>
</organism>
<name>A0A0J1GFW0_9GAMM</name>
<dbReference type="AlphaFoldDB" id="A0A0J1GFW0"/>
<dbReference type="Gene3D" id="2.60.60.30">
    <property type="entry name" value="sav2460 like domains"/>
    <property type="match status" value="1"/>
</dbReference>
<dbReference type="InterPro" id="IPR051324">
    <property type="entry name" value="Stress/Tellurium_Resist"/>
</dbReference>
<dbReference type="GO" id="GO:0046690">
    <property type="term" value="P:response to tellurium ion"/>
    <property type="evidence" value="ECO:0007669"/>
    <property type="project" value="UniProtKB-KW"/>
</dbReference>
<proteinExistence type="predicted"/>
<reference evidence="3 4" key="1">
    <citation type="submission" date="2015-05" db="EMBL/GenBank/DDBJ databases">
        <title>Photobacterium galathea sp. nov.</title>
        <authorList>
            <person name="Machado H."/>
            <person name="Gram L."/>
        </authorList>
    </citation>
    <scope>NUCLEOTIDE SEQUENCE [LARGE SCALE GENOMIC DNA]</scope>
    <source>
        <strain evidence="3 4">DSM 25995</strain>
    </source>
</reference>
<gene>
    <name evidence="3" type="ORF">ABT58_22450</name>
</gene>
<dbReference type="PANTHER" id="PTHR32097:SF17">
    <property type="entry name" value="CAMP-BINDING PROTEIN 1-RELATED"/>
    <property type="match status" value="1"/>
</dbReference>
<keyword evidence="4" id="KW-1185">Reference proteome</keyword>
<evidence type="ECO:0000313" key="3">
    <source>
        <dbReference type="EMBL" id="KLU98455.1"/>
    </source>
</evidence>
<accession>A0A0J1GFW0</accession>
<dbReference type="OrthoDB" id="570928at2"/>
<evidence type="ECO:0000313" key="4">
    <source>
        <dbReference type="Proteomes" id="UP000036426"/>
    </source>
</evidence>
<sequence length="196" mass="20859">MVSLSKNQSVSLAKTAGSALSTIAIGLGWDPIKKKAGFFGGLFGGSDSIDLDASCVLFDAQGNPIDLVWFQQLNSRCGSVRHRGDNMTGEGDGDDEVIDVNLNALPSNVAFLAVTVNSFRGQTFNEVENAFCRVVNTTSGQQEVCHYKLNEQGPHSGILIASLARQGGDWSFTAHGLPCQGRTVEDMIPVIKNALV</sequence>
<dbReference type="RefSeq" id="WP_047876670.1">
    <property type="nucleotide sequence ID" value="NZ_BMYC01000025.1"/>
</dbReference>
<keyword evidence="1" id="KW-0778">Tellurium resistance</keyword>
<feature type="domain" description="TerD" evidence="2">
    <location>
        <begin position="2"/>
        <end position="181"/>
    </location>
</feature>
<dbReference type="EMBL" id="LDOV01000053">
    <property type="protein sequence ID" value="KLU98455.1"/>
    <property type="molecule type" value="Genomic_DNA"/>
</dbReference>
<dbReference type="PATRIC" id="fig|754436.4.peg.4714"/>
<comment type="caution">
    <text evidence="3">The sequence shown here is derived from an EMBL/GenBank/DDBJ whole genome shotgun (WGS) entry which is preliminary data.</text>
</comment>